<organism evidence="3 4">
    <name type="scientific">Flavobacterium chungbukense</name>
    <dbReference type="NCBI Taxonomy" id="877464"/>
    <lineage>
        <taxon>Bacteria</taxon>
        <taxon>Pseudomonadati</taxon>
        <taxon>Bacteroidota</taxon>
        <taxon>Flavobacteriia</taxon>
        <taxon>Flavobacteriales</taxon>
        <taxon>Flavobacteriaceae</taxon>
        <taxon>Flavobacterium</taxon>
    </lineage>
</organism>
<keyword evidence="4" id="KW-1185">Reference proteome</keyword>
<evidence type="ECO:0000313" key="3">
    <source>
        <dbReference type="EMBL" id="GAA4134843.1"/>
    </source>
</evidence>
<protein>
    <recommendedName>
        <fullName evidence="2">Fibronectin type-III domain-containing protein</fullName>
    </recommendedName>
</protein>
<comment type="caution">
    <text evidence="3">The sequence shown here is derived from an EMBL/GenBank/DDBJ whole genome shotgun (WGS) entry which is preliminary data.</text>
</comment>
<evidence type="ECO:0000256" key="1">
    <source>
        <dbReference type="SAM" id="MobiDB-lite"/>
    </source>
</evidence>
<reference evidence="4" key="1">
    <citation type="journal article" date="2019" name="Int. J. Syst. Evol. Microbiol.">
        <title>The Global Catalogue of Microorganisms (GCM) 10K type strain sequencing project: providing services to taxonomists for standard genome sequencing and annotation.</title>
        <authorList>
            <consortium name="The Broad Institute Genomics Platform"/>
            <consortium name="The Broad Institute Genome Sequencing Center for Infectious Disease"/>
            <person name="Wu L."/>
            <person name="Ma J."/>
        </authorList>
    </citation>
    <scope>NUCLEOTIDE SEQUENCE [LARGE SCALE GENOMIC DNA]</scope>
    <source>
        <strain evidence="4">JCM 17386</strain>
    </source>
</reference>
<gene>
    <name evidence="3" type="ORF">GCM10022250_29730</name>
</gene>
<evidence type="ECO:0000313" key="4">
    <source>
        <dbReference type="Proteomes" id="UP001501333"/>
    </source>
</evidence>
<dbReference type="InterPro" id="IPR036116">
    <property type="entry name" value="FN3_sf"/>
</dbReference>
<dbReference type="PROSITE" id="PS50853">
    <property type="entry name" value="FN3"/>
    <property type="match status" value="1"/>
</dbReference>
<feature type="region of interest" description="Disordered" evidence="1">
    <location>
        <begin position="1135"/>
        <end position="1154"/>
    </location>
</feature>
<dbReference type="EMBL" id="BAABAO010000013">
    <property type="protein sequence ID" value="GAA4134843.1"/>
    <property type="molecule type" value="Genomic_DNA"/>
</dbReference>
<name>A0ABP7YF64_9FLAO</name>
<dbReference type="SMART" id="SM00060">
    <property type="entry name" value="FN3"/>
    <property type="match status" value="5"/>
</dbReference>
<feature type="domain" description="Fibronectin type-III" evidence="2">
    <location>
        <begin position="504"/>
        <end position="605"/>
    </location>
</feature>
<proteinExistence type="predicted"/>
<dbReference type="RefSeq" id="WP_229350802.1">
    <property type="nucleotide sequence ID" value="NZ_BAABAO010000013.1"/>
</dbReference>
<dbReference type="SUPFAM" id="SSF49265">
    <property type="entry name" value="Fibronectin type III"/>
    <property type="match status" value="1"/>
</dbReference>
<evidence type="ECO:0000259" key="2">
    <source>
        <dbReference type="PROSITE" id="PS50853"/>
    </source>
</evidence>
<accession>A0ABP7YF64</accession>
<dbReference type="Proteomes" id="UP001501333">
    <property type="component" value="Unassembled WGS sequence"/>
</dbReference>
<dbReference type="InterPro" id="IPR003961">
    <property type="entry name" value="FN3_dom"/>
</dbReference>
<sequence length="1378" mass="145060">MKKIYIKGKYCMMIAVFLQIIFMCQSLKAQTIYKGDNIELSLAAGYRGNIQWQESGDGISWSNIAGGTVNNLIVSPLLNTQYRAVVTEMACDPIYTTVRSVLVSNDSGISVNAPTVSSFNAVGASAQGEIKRLGGVVKVVERGICWSTLNNPTVNDSKTSEGSDIGTFTSAISGLAPSTTYFLRSYAVTDQGMTLYSPSISIRTLELVSIGFVPVYDISAVSAFSGGLIKLNGTETVAARGVCWNTSQNPTIANNKTSDGTGEGSYASSLTNLQSEKVYYLRAYVTASNGLTYYSQQISFETLPAYSFTIQTSNVSGVSFSSANAGASIQIAGSGTVSARGICWNTAALPTISNSKTVNGSGAGSFTASIAGLTPGTVYYIRAYATSATGKTFYGNQVSFATLEGISVNTEAVTAVTTSSAVSGGTVTDLASGSVSVIRRGVCWSTSPNPVAAINYTSDGNGTGKFLSIITGINPMTNYYVRAYAELSSGKIVYGNESSFTTAQPLAVNITTYNASNITATGAASGGTIAVSGYGSVTERGVCWSLIQNPTVADYKSSDGAGSGSYTSTLTGLNPGSIYYVRAYAIKDSGDAVYGNQISFTAPSPVIITTSPITDLTSISATSGGVITIVASGTSITSRGVCWSEFPNPTVSSNSFAVSGAGAGTFSSSIKGLNGTKIYYVRAYCATNVGVVYGNEISFTTPQPPAADLQLLTDNVSLITDRLAYCTAQISGTSAVTQRGLCWSKKANPTTADSKTIFAFTAQPKISGDLTGLEPLTTYYVRSYAVASTGATYYGNQVSFTTVKEAVAEIPAVTTISVENINGTSAFVRVKATGVSYAKLGVAISTSPNAPAEGMAGIINVLGDFDYVSFFSGLTPGTKYYVRGYVMPGSEYDYEAPIYGNELSFTALSQESAAYAVKTADPVISVPYETSIPTVISGGFLDGPAPPLSNGLTNYGYCWSKLPNPTVATGSKEVIPMNTYAMGEYFRSYPIRIPIGAVLYPEPVNYSSTYYLRSFITLKSGEVIYGNEVMFTTPSAPSFEITTQNTSYSGNANEFNVKSNVTIIGSETIIARGICWKTSHDPTILDPHTSNGNSSGEITATTRPIAYGITYYFRSYVIGSSGKVYYGNEISFRTDAPEEPDTTAPGTIEDPNLNPNPALTVITNNVSSITGSSAAFSGSISGGSKVTERGFCFATAQNPTTRNARITYGSGLGNFNGSITGLISGTRYYVRAYAVSASGTTYGNQVSFVTLTTNTAGGDMLLTYIAQGKEAKDCAQMSKGYYAKVIYSKNEKSERELAKTTLRNKYGASIDFTSNATKQKFAAVIQYVYKMAGWNCFITVITIGYGSNASEALNNAVKNKNNVAGAGADYTVLRQIQW</sequence>